<evidence type="ECO:0000313" key="2">
    <source>
        <dbReference type="Proteomes" id="UP000271889"/>
    </source>
</evidence>
<name>A0A3P6SYM2_CYLGO</name>
<gene>
    <name evidence="1" type="ORF">CGOC_LOCUS7708</name>
</gene>
<proteinExistence type="predicted"/>
<dbReference type="Proteomes" id="UP000271889">
    <property type="component" value="Unassembled WGS sequence"/>
</dbReference>
<keyword evidence="2" id="KW-1185">Reference proteome</keyword>
<dbReference type="EMBL" id="UYRV01027103">
    <property type="protein sequence ID" value="VDK80446.1"/>
    <property type="molecule type" value="Genomic_DNA"/>
</dbReference>
<reference evidence="1 2" key="1">
    <citation type="submission" date="2018-11" db="EMBL/GenBank/DDBJ databases">
        <authorList>
            <consortium name="Pathogen Informatics"/>
        </authorList>
    </citation>
    <scope>NUCLEOTIDE SEQUENCE [LARGE SCALE GENOMIC DNA]</scope>
</reference>
<accession>A0A3P6SYM2</accession>
<protein>
    <submittedName>
        <fullName evidence="1">Uncharacterized protein</fullName>
    </submittedName>
</protein>
<dbReference type="AlphaFoldDB" id="A0A3P6SYM2"/>
<sequence length="78" mass="8898">MTGAEVKVEMNQRNRFSFGLSAECGSEGEKQQQITLTHALNAICERVLVSAADYRQPEAFWDREGTERGCEWWGKEMV</sequence>
<organism evidence="1 2">
    <name type="scientific">Cylicostephanus goldi</name>
    <name type="common">Nematode worm</name>
    <dbReference type="NCBI Taxonomy" id="71465"/>
    <lineage>
        <taxon>Eukaryota</taxon>
        <taxon>Metazoa</taxon>
        <taxon>Ecdysozoa</taxon>
        <taxon>Nematoda</taxon>
        <taxon>Chromadorea</taxon>
        <taxon>Rhabditida</taxon>
        <taxon>Rhabditina</taxon>
        <taxon>Rhabditomorpha</taxon>
        <taxon>Strongyloidea</taxon>
        <taxon>Strongylidae</taxon>
        <taxon>Cylicostephanus</taxon>
    </lineage>
</organism>
<evidence type="ECO:0000313" key="1">
    <source>
        <dbReference type="EMBL" id="VDK80446.1"/>
    </source>
</evidence>